<dbReference type="PANTHER" id="PTHR43798:SF33">
    <property type="entry name" value="HYDROLASE, PUTATIVE (AFU_ORTHOLOGUE AFUA_2G14860)-RELATED"/>
    <property type="match status" value="1"/>
</dbReference>
<accession>A0ABY2CUZ5</accession>
<dbReference type="InterPro" id="IPR050266">
    <property type="entry name" value="AB_hydrolase_sf"/>
</dbReference>
<evidence type="ECO:0000313" key="3">
    <source>
        <dbReference type="Proteomes" id="UP000294801"/>
    </source>
</evidence>
<keyword evidence="3" id="KW-1185">Reference proteome</keyword>
<sequence length="276" mass="31432">MKDIIHFAHANSFPASVYRRMLEGLATRYRVGYLDTIGHDPAYPVTDCWPHLVDESIHYIERHYDRPVVAVGHSLGGYLMTYAALRRPELFRALVVLDSPLMGPFRSRAIWLAKRLGFIDRITPGGNTLKRRDRWASVEMVREYFARKPMFARFHPDCLSDYALQGTEPLAEGGRRLKFRPEVEYAIYRGLPHDLPRYRGQLKVPGLFIAGTATDVVRPDDLNFIAKHFGLRILHQPGTHLFPLEQPDETARRILEGLDTLFAGLAPACASANPVR</sequence>
<evidence type="ECO:0000313" key="2">
    <source>
        <dbReference type="EMBL" id="TCW29847.1"/>
    </source>
</evidence>
<dbReference type="InterPro" id="IPR000073">
    <property type="entry name" value="AB_hydrolase_1"/>
</dbReference>
<protein>
    <submittedName>
        <fullName evidence="2">Pimeloyl-ACP methyl ester carboxylesterase</fullName>
    </submittedName>
</protein>
<gene>
    <name evidence="2" type="ORF">EV669_10821</name>
</gene>
<dbReference type="RefSeq" id="WP_132098758.1">
    <property type="nucleotide sequence ID" value="NZ_SMDA01000008.1"/>
</dbReference>
<proteinExistence type="predicted"/>
<evidence type="ECO:0000259" key="1">
    <source>
        <dbReference type="Pfam" id="PF12697"/>
    </source>
</evidence>
<dbReference type="Pfam" id="PF12697">
    <property type="entry name" value="Abhydrolase_6"/>
    <property type="match status" value="1"/>
</dbReference>
<name>A0ABY2CUZ5_GULMO</name>
<organism evidence="2 3">
    <name type="scientific">Gulbenkiania mobilis</name>
    <dbReference type="NCBI Taxonomy" id="397457"/>
    <lineage>
        <taxon>Bacteria</taxon>
        <taxon>Pseudomonadati</taxon>
        <taxon>Pseudomonadota</taxon>
        <taxon>Betaproteobacteria</taxon>
        <taxon>Neisseriales</taxon>
        <taxon>Chromobacteriaceae</taxon>
        <taxon>Gulbenkiania</taxon>
    </lineage>
</organism>
<feature type="domain" description="AB hydrolase-1" evidence="1">
    <location>
        <begin position="7"/>
        <end position="252"/>
    </location>
</feature>
<dbReference type="EMBL" id="SMDA01000008">
    <property type="protein sequence ID" value="TCW29847.1"/>
    <property type="molecule type" value="Genomic_DNA"/>
</dbReference>
<reference evidence="2 3" key="1">
    <citation type="submission" date="2019-03" db="EMBL/GenBank/DDBJ databases">
        <title>Genomic Encyclopedia of Type Strains, Phase IV (KMG-IV): sequencing the most valuable type-strain genomes for metagenomic binning, comparative biology and taxonomic classification.</title>
        <authorList>
            <person name="Goeker M."/>
        </authorList>
    </citation>
    <scope>NUCLEOTIDE SEQUENCE [LARGE SCALE GENOMIC DNA]</scope>
    <source>
        <strain evidence="2 3">DSM 18507</strain>
    </source>
</reference>
<dbReference type="SUPFAM" id="SSF53474">
    <property type="entry name" value="alpha/beta-Hydrolases"/>
    <property type="match status" value="1"/>
</dbReference>
<comment type="caution">
    <text evidence="2">The sequence shown here is derived from an EMBL/GenBank/DDBJ whole genome shotgun (WGS) entry which is preliminary data.</text>
</comment>
<dbReference type="Proteomes" id="UP000294801">
    <property type="component" value="Unassembled WGS sequence"/>
</dbReference>
<dbReference type="InterPro" id="IPR029058">
    <property type="entry name" value="AB_hydrolase_fold"/>
</dbReference>
<dbReference type="PANTHER" id="PTHR43798">
    <property type="entry name" value="MONOACYLGLYCEROL LIPASE"/>
    <property type="match status" value="1"/>
</dbReference>
<dbReference type="Gene3D" id="3.40.50.1820">
    <property type="entry name" value="alpha/beta hydrolase"/>
    <property type="match status" value="1"/>
</dbReference>